<proteinExistence type="predicted"/>
<gene>
    <name evidence="1" type="ORF">Pmgp_02719</name>
</gene>
<dbReference type="Proteomes" id="UP000297597">
    <property type="component" value="Unassembled WGS sequence"/>
</dbReference>
<reference evidence="1 2" key="1">
    <citation type="journal article" date="2018" name="Environ. Microbiol.">
        <title>Novel energy conservation strategies and behaviour of Pelotomaculum schinkii driving syntrophic propionate catabolism.</title>
        <authorList>
            <person name="Hidalgo-Ahumada C.A.P."/>
            <person name="Nobu M.K."/>
            <person name="Narihiro T."/>
            <person name="Tamaki H."/>
            <person name="Liu W.T."/>
            <person name="Kamagata Y."/>
            <person name="Stams A.J.M."/>
            <person name="Imachi H."/>
            <person name="Sousa D.Z."/>
        </authorList>
    </citation>
    <scope>NUCLEOTIDE SEQUENCE [LARGE SCALE GENOMIC DNA]</scope>
    <source>
        <strain evidence="1 2">MGP</strain>
    </source>
</reference>
<protein>
    <submittedName>
        <fullName evidence="1">Uncharacterized protein</fullName>
    </submittedName>
</protein>
<sequence length="117" mass="13889">MSKYYSARCDGYEVTLRLGRISQFKNAILVYINGEVRGEWLLKDCEERRRFFQPVKRSVLSRKTCSGLRKISKKLRQKAGLPDPDAKYTYYCPYWTSFKSLKRHLIKNNDSIELIKK</sequence>
<comment type="caution">
    <text evidence="1">The sequence shown here is derived from an EMBL/GenBank/DDBJ whole genome shotgun (WGS) entry which is preliminary data.</text>
</comment>
<accession>A0A4Y7RM06</accession>
<keyword evidence="2" id="KW-1185">Reference proteome</keyword>
<organism evidence="1 2">
    <name type="scientific">Pelotomaculum propionicicum</name>
    <dbReference type="NCBI Taxonomy" id="258475"/>
    <lineage>
        <taxon>Bacteria</taxon>
        <taxon>Bacillati</taxon>
        <taxon>Bacillota</taxon>
        <taxon>Clostridia</taxon>
        <taxon>Eubacteriales</taxon>
        <taxon>Desulfotomaculaceae</taxon>
        <taxon>Pelotomaculum</taxon>
    </lineage>
</organism>
<evidence type="ECO:0000313" key="1">
    <source>
        <dbReference type="EMBL" id="TEB10024.1"/>
    </source>
</evidence>
<name>A0A4Y7RM06_9FIRM</name>
<evidence type="ECO:0000313" key="2">
    <source>
        <dbReference type="Proteomes" id="UP000297597"/>
    </source>
</evidence>
<dbReference type="EMBL" id="QFFZ01000034">
    <property type="protein sequence ID" value="TEB10024.1"/>
    <property type="molecule type" value="Genomic_DNA"/>
</dbReference>
<dbReference type="AlphaFoldDB" id="A0A4Y7RM06"/>